<protein>
    <submittedName>
        <fullName evidence="3">Skeletal muscle/kidney enriched inositol 5-phosphatase</fullName>
    </submittedName>
</protein>
<dbReference type="EMBL" id="ML178814">
    <property type="protein sequence ID" value="TFL07423.1"/>
    <property type="molecule type" value="Genomic_DNA"/>
</dbReference>
<feature type="domain" description="Inositol polyphosphate-related phosphatase" evidence="2">
    <location>
        <begin position="5"/>
        <end position="350"/>
    </location>
</feature>
<name>A0A5C3QZH1_9AGAR</name>
<dbReference type="PANTHER" id="PTHR11200:SF286">
    <property type="entry name" value="5-PHOSPHATASE, PUTATIVE (AFU_ORTHOLOGUE AFUA_5G07600)-RELATED"/>
    <property type="match status" value="1"/>
</dbReference>
<dbReference type="InterPro" id="IPR046985">
    <property type="entry name" value="IP5"/>
</dbReference>
<evidence type="ECO:0000256" key="1">
    <source>
        <dbReference type="SAM" id="Phobius"/>
    </source>
</evidence>
<dbReference type="Proteomes" id="UP000305067">
    <property type="component" value="Unassembled WGS sequence"/>
</dbReference>
<accession>A0A5C3QZH1</accession>
<keyword evidence="4" id="KW-1185">Reference proteome</keyword>
<dbReference type="Gene3D" id="3.60.10.10">
    <property type="entry name" value="Endonuclease/exonuclease/phosphatase"/>
    <property type="match status" value="1"/>
</dbReference>
<dbReference type="SMART" id="SM00128">
    <property type="entry name" value="IPPc"/>
    <property type="match status" value="1"/>
</dbReference>
<dbReference type="InterPro" id="IPR036691">
    <property type="entry name" value="Endo/exonu/phosph_ase_sf"/>
</dbReference>
<dbReference type="AlphaFoldDB" id="A0A5C3QZH1"/>
<dbReference type="OrthoDB" id="62798at2759"/>
<dbReference type="Pfam" id="PF22669">
    <property type="entry name" value="Exo_endo_phos2"/>
    <property type="match status" value="1"/>
</dbReference>
<sequence>MANDENLLIQIASYNTNLQNVEGLPQDLVDWLSPTLRVSGFLSNSKQSPDIIAVGFQELLPLHLGLSGRSTQLLQDREKHILASIEANSPTQERYTLLGKVVNVGVALLVFAVDSGVARRACDIQTQWTGSGPCYMGNKGAVGLRFRVPTESGGLGETYTFVCAHLTAHAPKLQRRIDDYRHITGSLLFPPLPNSTSSQPTTIYDTSHMFFFGDLNFRLDIPQTHALHGHKQITELASALDHSKFREEIKEYDQLLIEKRKGTVFQGLREGRFWDFKCTYKYIQGEVNRYSTKRVPSWTDRILYASHLDSPQQPDTTAITNLLYTSVPSYTTSDHKPIIALLHAPRLTAAGEGIPLLQSTGPAITPDPYANLKRYSGRTLDRIIGYIWWLLSLIGAGSSIVGIFNCFVSIGAWRWWTLQSPSGTPV</sequence>
<evidence type="ECO:0000313" key="3">
    <source>
        <dbReference type="EMBL" id="TFL07423.1"/>
    </source>
</evidence>
<organism evidence="3 4">
    <name type="scientific">Pterulicium gracile</name>
    <dbReference type="NCBI Taxonomy" id="1884261"/>
    <lineage>
        <taxon>Eukaryota</taxon>
        <taxon>Fungi</taxon>
        <taxon>Dikarya</taxon>
        <taxon>Basidiomycota</taxon>
        <taxon>Agaricomycotina</taxon>
        <taxon>Agaricomycetes</taxon>
        <taxon>Agaricomycetidae</taxon>
        <taxon>Agaricales</taxon>
        <taxon>Pleurotineae</taxon>
        <taxon>Pterulaceae</taxon>
        <taxon>Pterulicium</taxon>
    </lineage>
</organism>
<dbReference type="GO" id="GO:0004439">
    <property type="term" value="F:phosphatidylinositol-4,5-bisphosphate 5-phosphatase activity"/>
    <property type="evidence" value="ECO:0007669"/>
    <property type="project" value="TreeGrafter"/>
</dbReference>
<dbReference type="SUPFAM" id="SSF56219">
    <property type="entry name" value="DNase I-like"/>
    <property type="match status" value="1"/>
</dbReference>
<evidence type="ECO:0000313" key="4">
    <source>
        <dbReference type="Proteomes" id="UP000305067"/>
    </source>
</evidence>
<proteinExistence type="predicted"/>
<keyword evidence="1" id="KW-0472">Membrane</keyword>
<feature type="transmembrane region" description="Helical" evidence="1">
    <location>
        <begin position="383"/>
        <end position="416"/>
    </location>
</feature>
<keyword evidence="1" id="KW-0812">Transmembrane</keyword>
<gene>
    <name evidence="3" type="ORF">BDV98DRAFT_557847</name>
</gene>
<dbReference type="PANTHER" id="PTHR11200">
    <property type="entry name" value="INOSITOL 5-PHOSPHATASE"/>
    <property type="match status" value="1"/>
</dbReference>
<evidence type="ECO:0000259" key="2">
    <source>
        <dbReference type="SMART" id="SM00128"/>
    </source>
</evidence>
<dbReference type="InterPro" id="IPR000300">
    <property type="entry name" value="IPPc"/>
</dbReference>
<keyword evidence="1" id="KW-1133">Transmembrane helix</keyword>
<dbReference type="STRING" id="1884261.A0A5C3QZH1"/>
<dbReference type="GO" id="GO:0046856">
    <property type="term" value="P:phosphatidylinositol dephosphorylation"/>
    <property type="evidence" value="ECO:0007669"/>
    <property type="project" value="InterPro"/>
</dbReference>
<reference evidence="3 4" key="1">
    <citation type="journal article" date="2019" name="Nat. Ecol. Evol.">
        <title>Megaphylogeny resolves global patterns of mushroom evolution.</title>
        <authorList>
            <person name="Varga T."/>
            <person name="Krizsan K."/>
            <person name="Foldi C."/>
            <person name="Dima B."/>
            <person name="Sanchez-Garcia M."/>
            <person name="Sanchez-Ramirez S."/>
            <person name="Szollosi G.J."/>
            <person name="Szarkandi J.G."/>
            <person name="Papp V."/>
            <person name="Albert L."/>
            <person name="Andreopoulos W."/>
            <person name="Angelini C."/>
            <person name="Antonin V."/>
            <person name="Barry K.W."/>
            <person name="Bougher N.L."/>
            <person name="Buchanan P."/>
            <person name="Buyck B."/>
            <person name="Bense V."/>
            <person name="Catcheside P."/>
            <person name="Chovatia M."/>
            <person name="Cooper J."/>
            <person name="Damon W."/>
            <person name="Desjardin D."/>
            <person name="Finy P."/>
            <person name="Geml J."/>
            <person name="Haridas S."/>
            <person name="Hughes K."/>
            <person name="Justo A."/>
            <person name="Karasinski D."/>
            <person name="Kautmanova I."/>
            <person name="Kiss B."/>
            <person name="Kocsube S."/>
            <person name="Kotiranta H."/>
            <person name="LaButti K.M."/>
            <person name="Lechner B.E."/>
            <person name="Liimatainen K."/>
            <person name="Lipzen A."/>
            <person name="Lukacs Z."/>
            <person name="Mihaltcheva S."/>
            <person name="Morgado L.N."/>
            <person name="Niskanen T."/>
            <person name="Noordeloos M.E."/>
            <person name="Ohm R.A."/>
            <person name="Ortiz-Santana B."/>
            <person name="Ovrebo C."/>
            <person name="Racz N."/>
            <person name="Riley R."/>
            <person name="Savchenko A."/>
            <person name="Shiryaev A."/>
            <person name="Soop K."/>
            <person name="Spirin V."/>
            <person name="Szebenyi C."/>
            <person name="Tomsovsky M."/>
            <person name="Tulloss R.E."/>
            <person name="Uehling J."/>
            <person name="Grigoriev I.V."/>
            <person name="Vagvolgyi C."/>
            <person name="Papp T."/>
            <person name="Martin F.M."/>
            <person name="Miettinen O."/>
            <person name="Hibbett D.S."/>
            <person name="Nagy L.G."/>
        </authorList>
    </citation>
    <scope>NUCLEOTIDE SEQUENCE [LARGE SCALE GENOMIC DNA]</scope>
    <source>
        <strain evidence="3 4">CBS 309.79</strain>
    </source>
</reference>